<keyword evidence="8" id="KW-0539">Nucleus</keyword>
<sequence length="87" mass="9975">ISSMDQLSMDSHRSCLICTAPITLAHMGIDACRACAAFFKRCRRSGKRFPCRQSQGQCTFRKHAKFMCRACRYDKCVQFGMGFENQH</sequence>
<evidence type="ECO:0000256" key="6">
    <source>
        <dbReference type="ARBA" id="ARBA00023163"/>
    </source>
</evidence>
<evidence type="ECO:0000259" key="9">
    <source>
        <dbReference type="PROSITE" id="PS51030"/>
    </source>
</evidence>
<protein>
    <recommendedName>
        <fullName evidence="9">Nuclear receptor domain-containing protein</fullName>
    </recommendedName>
</protein>
<keyword evidence="7" id="KW-0675">Receptor</keyword>
<dbReference type="InterPro" id="IPR013088">
    <property type="entry name" value="Znf_NHR/GATA"/>
</dbReference>
<keyword evidence="5" id="KW-0238">DNA-binding</keyword>
<evidence type="ECO:0000256" key="7">
    <source>
        <dbReference type="ARBA" id="ARBA00023170"/>
    </source>
</evidence>
<dbReference type="PANTHER" id="PTHR46011:SF6">
    <property type="entry name" value="HIGH ZINC ACTIVATED NUCLEAR RECEPTOR PROTEIN"/>
    <property type="match status" value="1"/>
</dbReference>
<dbReference type="GO" id="GO:0043565">
    <property type="term" value="F:sequence-specific DNA binding"/>
    <property type="evidence" value="ECO:0007669"/>
    <property type="project" value="InterPro"/>
</dbReference>
<evidence type="ECO:0000313" key="11">
    <source>
        <dbReference type="Proteomes" id="UP001432322"/>
    </source>
</evidence>
<dbReference type="Pfam" id="PF00105">
    <property type="entry name" value="zf-C4"/>
    <property type="match status" value="1"/>
</dbReference>
<keyword evidence="4" id="KW-0805">Transcription regulation</keyword>
<dbReference type="PRINTS" id="PR00047">
    <property type="entry name" value="STROIDFINGER"/>
</dbReference>
<dbReference type="AlphaFoldDB" id="A0AAV5VS85"/>
<proteinExistence type="predicted"/>
<evidence type="ECO:0000256" key="3">
    <source>
        <dbReference type="ARBA" id="ARBA00022833"/>
    </source>
</evidence>
<keyword evidence="1" id="KW-0479">Metal-binding</keyword>
<feature type="domain" description="Nuclear receptor" evidence="9">
    <location>
        <begin position="12"/>
        <end position="87"/>
    </location>
</feature>
<dbReference type="Proteomes" id="UP001432322">
    <property type="component" value="Unassembled WGS sequence"/>
</dbReference>
<dbReference type="PANTHER" id="PTHR46011">
    <property type="entry name" value="NUCLEAR HORMONE RECEPTOR FAMILY MEMBER NHR-86-RELATED"/>
    <property type="match status" value="1"/>
</dbReference>
<organism evidence="10 11">
    <name type="scientific">Pristionchus fissidentatus</name>
    <dbReference type="NCBI Taxonomy" id="1538716"/>
    <lineage>
        <taxon>Eukaryota</taxon>
        <taxon>Metazoa</taxon>
        <taxon>Ecdysozoa</taxon>
        <taxon>Nematoda</taxon>
        <taxon>Chromadorea</taxon>
        <taxon>Rhabditida</taxon>
        <taxon>Rhabditina</taxon>
        <taxon>Diplogasteromorpha</taxon>
        <taxon>Diplogasteroidea</taxon>
        <taxon>Neodiplogasteridae</taxon>
        <taxon>Pristionchus</taxon>
    </lineage>
</organism>
<evidence type="ECO:0000256" key="8">
    <source>
        <dbReference type="ARBA" id="ARBA00023242"/>
    </source>
</evidence>
<evidence type="ECO:0000256" key="2">
    <source>
        <dbReference type="ARBA" id="ARBA00022771"/>
    </source>
</evidence>
<keyword evidence="3" id="KW-0862">Zinc</keyword>
<dbReference type="Gene3D" id="3.30.50.10">
    <property type="entry name" value="Erythroid Transcription Factor GATA-1, subunit A"/>
    <property type="match status" value="1"/>
</dbReference>
<comment type="caution">
    <text evidence="10">The sequence shown here is derived from an EMBL/GenBank/DDBJ whole genome shotgun (WGS) entry which is preliminary data.</text>
</comment>
<feature type="non-terminal residue" evidence="10">
    <location>
        <position position="87"/>
    </location>
</feature>
<evidence type="ECO:0000256" key="4">
    <source>
        <dbReference type="ARBA" id="ARBA00023015"/>
    </source>
</evidence>
<dbReference type="SUPFAM" id="SSF57716">
    <property type="entry name" value="Glucocorticoid receptor-like (DNA-binding domain)"/>
    <property type="match status" value="1"/>
</dbReference>
<dbReference type="InterPro" id="IPR001628">
    <property type="entry name" value="Znf_hrmn_rcpt"/>
</dbReference>
<name>A0AAV5VS85_9BILA</name>
<keyword evidence="2" id="KW-0863">Zinc-finger</keyword>
<accession>A0AAV5VS85</accession>
<keyword evidence="6" id="KW-0804">Transcription</keyword>
<evidence type="ECO:0000256" key="5">
    <source>
        <dbReference type="ARBA" id="ARBA00023125"/>
    </source>
</evidence>
<dbReference type="PROSITE" id="PS51030">
    <property type="entry name" value="NUCLEAR_REC_DBD_2"/>
    <property type="match status" value="1"/>
</dbReference>
<gene>
    <name evidence="10" type="ORF">PFISCL1PPCAC_13849</name>
</gene>
<feature type="non-terminal residue" evidence="10">
    <location>
        <position position="1"/>
    </location>
</feature>
<evidence type="ECO:0000256" key="1">
    <source>
        <dbReference type="ARBA" id="ARBA00022723"/>
    </source>
</evidence>
<keyword evidence="11" id="KW-1185">Reference proteome</keyword>
<dbReference type="EMBL" id="BTSY01000004">
    <property type="protein sequence ID" value="GMT22552.1"/>
    <property type="molecule type" value="Genomic_DNA"/>
</dbReference>
<evidence type="ECO:0000313" key="10">
    <source>
        <dbReference type="EMBL" id="GMT22552.1"/>
    </source>
</evidence>
<dbReference type="SMART" id="SM00399">
    <property type="entry name" value="ZnF_C4"/>
    <property type="match status" value="1"/>
</dbReference>
<dbReference type="GO" id="GO:0005634">
    <property type="term" value="C:nucleus"/>
    <property type="evidence" value="ECO:0007669"/>
    <property type="project" value="TreeGrafter"/>
</dbReference>
<reference evidence="10" key="1">
    <citation type="submission" date="2023-10" db="EMBL/GenBank/DDBJ databases">
        <title>Genome assembly of Pristionchus species.</title>
        <authorList>
            <person name="Yoshida K."/>
            <person name="Sommer R.J."/>
        </authorList>
    </citation>
    <scope>NUCLEOTIDE SEQUENCE</scope>
    <source>
        <strain evidence="10">RS5133</strain>
    </source>
</reference>
<dbReference type="GO" id="GO:0008270">
    <property type="term" value="F:zinc ion binding"/>
    <property type="evidence" value="ECO:0007669"/>
    <property type="project" value="UniProtKB-KW"/>
</dbReference>
<dbReference type="GO" id="GO:0003700">
    <property type="term" value="F:DNA-binding transcription factor activity"/>
    <property type="evidence" value="ECO:0007669"/>
    <property type="project" value="InterPro"/>
</dbReference>